<dbReference type="Proteomes" id="UP000502136">
    <property type="component" value="Chromosome"/>
</dbReference>
<dbReference type="KEGG" id="palr:HGI30_19575"/>
<dbReference type="AlphaFoldDB" id="A0A6H2H1F5"/>
<dbReference type="InterPro" id="IPR000600">
    <property type="entry name" value="ROK"/>
</dbReference>
<accession>A0A6H2H1F5</accession>
<dbReference type="EMBL" id="CP051428">
    <property type="protein sequence ID" value="QJC53521.1"/>
    <property type="molecule type" value="Genomic_DNA"/>
</dbReference>
<gene>
    <name evidence="2" type="ORF">HGI30_19575</name>
</gene>
<comment type="similarity">
    <text evidence="1">Belongs to the ROK (NagC/XylR) family.</text>
</comment>
<dbReference type="PANTHER" id="PTHR18964:SF149">
    <property type="entry name" value="BIFUNCTIONAL UDP-N-ACETYLGLUCOSAMINE 2-EPIMERASE_N-ACETYLMANNOSAMINE KINASE"/>
    <property type="match status" value="1"/>
</dbReference>
<dbReference type="RefSeq" id="WP_168909059.1">
    <property type="nucleotide sequence ID" value="NZ_CP051428.1"/>
</dbReference>
<reference evidence="2 3" key="1">
    <citation type="submission" date="2020-04" db="EMBL/GenBank/DDBJ databases">
        <title>Novel Paenibacillus strain UniB2 isolated from commercial digestive syrup.</title>
        <authorList>
            <person name="Thorat V."/>
            <person name="Kirdat K."/>
            <person name="Tiwarekar B."/>
            <person name="Yadav A."/>
        </authorList>
    </citation>
    <scope>NUCLEOTIDE SEQUENCE [LARGE SCALE GENOMIC DNA]</scope>
    <source>
        <strain evidence="2 3">UniB2</strain>
    </source>
</reference>
<dbReference type="Gene3D" id="3.30.420.40">
    <property type="match status" value="2"/>
</dbReference>
<evidence type="ECO:0000313" key="2">
    <source>
        <dbReference type="EMBL" id="QJC53521.1"/>
    </source>
</evidence>
<keyword evidence="3" id="KW-1185">Reference proteome</keyword>
<dbReference type="PANTHER" id="PTHR18964">
    <property type="entry name" value="ROK (REPRESSOR, ORF, KINASE) FAMILY"/>
    <property type="match status" value="1"/>
</dbReference>
<sequence length="325" mass="32805">MIVHDGRSSLAVGVDVGGTKILAGLISEAGEVLRRMELPTRAGEADPCARIVEAIESLGAEGALPPVRGIGVGTAGQVEWRSGSIRHSSALLPGYTGTPLRQLLEDRFGLPALVDNDVNALAVAELRLGAGRGCRDFICVALGTGVGGAVVSGGRLMRGAWGGAGELGHLSVDRHGPRCICGSRGCLELYASGTGIAAGLKRRLEAAGLPADGADARAAVSGWLAGDDVHAASAVEDALDALGAAAASLAHALNPQRILIGGGVADAGEPFFAALQARFREHAMPSLAAGVELLPAVRGRDSGLIGAALQLWEDGAIGVGSREFS</sequence>
<dbReference type="InterPro" id="IPR049874">
    <property type="entry name" value="ROK_cs"/>
</dbReference>
<dbReference type="Pfam" id="PF00480">
    <property type="entry name" value="ROK"/>
    <property type="match status" value="1"/>
</dbReference>
<evidence type="ECO:0000256" key="1">
    <source>
        <dbReference type="ARBA" id="ARBA00006479"/>
    </source>
</evidence>
<name>A0A6H2H1F5_9BACL</name>
<dbReference type="InterPro" id="IPR043129">
    <property type="entry name" value="ATPase_NBD"/>
</dbReference>
<dbReference type="PROSITE" id="PS01125">
    <property type="entry name" value="ROK"/>
    <property type="match status" value="1"/>
</dbReference>
<organism evidence="2 3">
    <name type="scientific">Paenibacillus albicereus</name>
    <dbReference type="NCBI Taxonomy" id="2726185"/>
    <lineage>
        <taxon>Bacteria</taxon>
        <taxon>Bacillati</taxon>
        <taxon>Bacillota</taxon>
        <taxon>Bacilli</taxon>
        <taxon>Bacillales</taxon>
        <taxon>Paenibacillaceae</taxon>
        <taxon>Paenibacillus</taxon>
    </lineage>
</organism>
<evidence type="ECO:0000313" key="3">
    <source>
        <dbReference type="Proteomes" id="UP000502136"/>
    </source>
</evidence>
<proteinExistence type="inferred from homology"/>
<dbReference type="SUPFAM" id="SSF53067">
    <property type="entry name" value="Actin-like ATPase domain"/>
    <property type="match status" value="1"/>
</dbReference>
<protein>
    <submittedName>
        <fullName evidence="2">ROK family protein</fullName>
    </submittedName>
</protein>